<feature type="compositionally biased region" description="Basic residues" evidence="1">
    <location>
        <begin position="18"/>
        <end position="28"/>
    </location>
</feature>
<dbReference type="Proteomes" id="UP000183567">
    <property type="component" value="Unassembled WGS sequence"/>
</dbReference>
<dbReference type="EMBL" id="LVVM01000244">
    <property type="protein sequence ID" value="OJA21207.1"/>
    <property type="molecule type" value="Genomic_DNA"/>
</dbReference>
<sequence>MYRGPSPIFDTPEFQPLRRLKPLPKRRRTSDAPAPASDDLIQPMADILGAQSLADELVAHADSFPVQSYYSSVFSGVRNGDTFDLSAAYKLGRMGRSEEDQSEGDYADHVQQPGNTKKRKVPVNMSGSAQGREAEPQLGAEDEILDGLVQLNGQANHGLDLLATLPSSVTQPLRKGKITPSTLAGLQHKELLKHRKRQLVAVLGALSLGDTLALDQALSTHFPFASSMLSSNSDPSKVRLSHRHGPRLARAAKASASAPSIAPSKKPSFPTAQFTFTFSSATSDRLVATKEEVLALRTKFESELARQAAKAAKAAADAKQAALTASKGSKSNRGEKMQQRALKGAAQGGDQLTEFMELPTTGKGKGSKKKKRNALAIASNPHHRKNYVPSRLPSSGQANAVQATANAQNMLGPLPLRFLSAQIPRRRKANTVTPTAQIFNPADEWICPRCEYSLFYGEGPEYRHALKNRKQILRRRRRAQERAARGLSAPKTPAKAPSDDEDDYDNDNDYEPTPAQSPALVKHSEWKESPDIGKSRGQDFIRSG</sequence>
<reference evidence="2 3" key="1">
    <citation type="submission" date="2016-03" db="EMBL/GenBank/DDBJ databases">
        <title>Comparative genomics of the ectomycorrhizal sister species Rhizopogon vinicolor and Rhizopogon vesiculosus (Basidiomycota: Boletales) reveals a divergence of the mating type B locus.</title>
        <authorList>
            <person name="Mujic A.B."/>
            <person name="Kuo A."/>
            <person name="Tritt A."/>
            <person name="Lipzen A."/>
            <person name="Chen C."/>
            <person name="Johnson J."/>
            <person name="Sharma A."/>
            <person name="Barry K."/>
            <person name="Grigoriev I.V."/>
            <person name="Spatafora J.W."/>
        </authorList>
    </citation>
    <scope>NUCLEOTIDE SEQUENCE [LARGE SCALE GENOMIC DNA]</scope>
    <source>
        <strain evidence="2 3">AM-OR11-056</strain>
    </source>
</reference>
<keyword evidence="3" id="KW-1185">Reference proteome</keyword>
<feature type="compositionally biased region" description="Basic and acidic residues" evidence="1">
    <location>
        <begin position="522"/>
        <end position="544"/>
    </location>
</feature>
<accession>A0A1J8QKM2</accession>
<protein>
    <submittedName>
        <fullName evidence="2">Uncharacterized protein</fullName>
    </submittedName>
</protein>
<feature type="region of interest" description="Disordered" evidence="1">
    <location>
        <begin position="1"/>
        <end position="40"/>
    </location>
</feature>
<gene>
    <name evidence="2" type="ORF">AZE42_01364</name>
</gene>
<comment type="caution">
    <text evidence="2">The sequence shown here is derived from an EMBL/GenBank/DDBJ whole genome shotgun (WGS) entry which is preliminary data.</text>
</comment>
<organism evidence="2 3">
    <name type="scientific">Rhizopogon vesiculosus</name>
    <dbReference type="NCBI Taxonomy" id="180088"/>
    <lineage>
        <taxon>Eukaryota</taxon>
        <taxon>Fungi</taxon>
        <taxon>Dikarya</taxon>
        <taxon>Basidiomycota</taxon>
        <taxon>Agaricomycotina</taxon>
        <taxon>Agaricomycetes</taxon>
        <taxon>Agaricomycetidae</taxon>
        <taxon>Boletales</taxon>
        <taxon>Suillineae</taxon>
        <taxon>Rhizopogonaceae</taxon>
        <taxon>Rhizopogon</taxon>
    </lineage>
</organism>
<feature type="compositionally biased region" description="Acidic residues" evidence="1">
    <location>
        <begin position="499"/>
        <end position="510"/>
    </location>
</feature>
<name>A0A1J8QKM2_9AGAM</name>
<evidence type="ECO:0000313" key="2">
    <source>
        <dbReference type="EMBL" id="OJA21207.1"/>
    </source>
</evidence>
<feature type="region of interest" description="Disordered" evidence="1">
    <location>
        <begin position="474"/>
        <end position="544"/>
    </location>
</feature>
<dbReference type="AlphaFoldDB" id="A0A1J8QKM2"/>
<evidence type="ECO:0000313" key="3">
    <source>
        <dbReference type="Proteomes" id="UP000183567"/>
    </source>
</evidence>
<evidence type="ECO:0000256" key="1">
    <source>
        <dbReference type="SAM" id="MobiDB-lite"/>
    </source>
</evidence>
<proteinExistence type="predicted"/>
<feature type="region of interest" description="Disordered" evidence="1">
    <location>
        <begin position="96"/>
        <end position="136"/>
    </location>
</feature>
<feature type="region of interest" description="Disordered" evidence="1">
    <location>
        <begin position="323"/>
        <end position="348"/>
    </location>
</feature>
<dbReference type="OrthoDB" id="2507488at2759"/>